<dbReference type="Proteomes" id="UP000538147">
    <property type="component" value="Unassembled WGS sequence"/>
</dbReference>
<keyword evidence="1" id="KW-0732">Signal</keyword>
<keyword evidence="3" id="KW-0378">Hydrolase</keyword>
<dbReference type="InterPro" id="IPR037401">
    <property type="entry name" value="SnoaL-like"/>
</dbReference>
<evidence type="ECO:0000256" key="1">
    <source>
        <dbReference type="SAM" id="SignalP"/>
    </source>
</evidence>
<feature type="domain" description="SnoaL-like" evidence="2">
    <location>
        <begin position="35"/>
        <end position="131"/>
    </location>
</feature>
<dbReference type="InterPro" id="IPR032710">
    <property type="entry name" value="NTF2-like_dom_sf"/>
</dbReference>
<dbReference type="NCBIfam" id="TIGR02246">
    <property type="entry name" value="SgcJ/EcaC family oxidoreductase"/>
    <property type="match status" value="1"/>
</dbReference>
<accession>A0A841L8Q3</accession>
<dbReference type="GO" id="GO:0018744">
    <property type="term" value="F:limonene-1,2-epoxide hydrolase activity"/>
    <property type="evidence" value="ECO:0007669"/>
    <property type="project" value="UniProtKB-EC"/>
</dbReference>
<dbReference type="EMBL" id="JACIIV010000029">
    <property type="protein sequence ID" value="MBB6229017.1"/>
    <property type="molecule type" value="Genomic_DNA"/>
</dbReference>
<dbReference type="SUPFAM" id="SSF54427">
    <property type="entry name" value="NTF2-like"/>
    <property type="match status" value="1"/>
</dbReference>
<proteinExistence type="predicted"/>
<dbReference type="Gene3D" id="3.10.450.50">
    <property type="match status" value="1"/>
</dbReference>
<dbReference type="AlphaFoldDB" id="A0A841L8Q3"/>
<protein>
    <submittedName>
        <fullName evidence="3">Limonene-1,2-epoxide hydrolase</fullName>
        <ecNumber evidence="3">3.3.2.8</ecNumber>
    </submittedName>
</protein>
<feature type="signal peptide" evidence="1">
    <location>
        <begin position="1"/>
        <end position="21"/>
    </location>
</feature>
<dbReference type="InterPro" id="IPR011944">
    <property type="entry name" value="Steroid_delta5-4_isomerase"/>
</dbReference>
<evidence type="ECO:0000313" key="4">
    <source>
        <dbReference type="Proteomes" id="UP000538147"/>
    </source>
</evidence>
<gene>
    <name evidence="3" type="ORF">FHS79_003215</name>
</gene>
<dbReference type="Pfam" id="PF12680">
    <property type="entry name" value="SnoaL_2"/>
    <property type="match status" value="1"/>
</dbReference>
<sequence>MRQLIGLVMAMILLVSSPAFAQEKTMSTDPKIAVVEKMIDAWNTRNWQLVGDLFAEDGVLHSMMIEPVVGRAAIASRINAMGAGISQITLDIQRIGRVGDAVIIERVDRFTYKGHTGEVPVVGILTVEGNHVKVWREYYDRAQLVAAMGLKEDFHK</sequence>
<reference evidence="3 4" key="1">
    <citation type="submission" date="2020-08" db="EMBL/GenBank/DDBJ databases">
        <title>Genomic Encyclopedia of Type Strains, Phase IV (KMG-IV): sequencing the most valuable type-strain genomes for metagenomic binning, comparative biology and taxonomic classification.</title>
        <authorList>
            <person name="Goeker M."/>
        </authorList>
    </citation>
    <scope>NUCLEOTIDE SEQUENCE [LARGE SCALE GENOMIC DNA]</scope>
    <source>
        <strain evidence="3 4">DSM 102189</strain>
    </source>
</reference>
<name>A0A841L8Q3_9SPHN</name>
<dbReference type="EC" id="3.3.2.8" evidence="3"/>
<organism evidence="3 4">
    <name type="scientific">Polymorphobacter multimanifer</name>
    <dbReference type="NCBI Taxonomy" id="1070431"/>
    <lineage>
        <taxon>Bacteria</taxon>
        <taxon>Pseudomonadati</taxon>
        <taxon>Pseudomonadota</taxon>
        <taxon>Alphaproteobacteria</taxon>
        <taxon>Sphingomonadales</taxon>
        <taxon>Sphingosinicellaceae</taxon>
        <taxon>Polymorphobacter</taxon>
    </lineage>
</organism>
<dbReference type="RefSeq" id="WP_184202361.1">
    <property type="nucleotide sequence ID" value="NZ_BMOX01000031.1"/>
</dbReference>
<comment type="caution">
    <text evidence="3">The sequence shown here is derived from an EMBL/GenBank/DDBJ whole genome shotgun (WGS) entry which is preliminary data.</text>
</comment>
<feature type="chain" id="PRO_5032560315" evidence="1">
    <location>
        <begin position="22"/>
        <end position="156"/>
    </location>
</feature>
<evidence type="ECO:0000313" key="3">
    <source>
        <dbReference type="EMBL" id="MBB6229017.1"/>
    </source>
</evidence>
<evidence type="ECO:0000259" key="2">
    <source>
        <dbReference type="Pfam" id="PF12680"/>
    </source>
</evidence>
<keyword evidence="4" id="KW-1185">Reference proteome</keyword>